<dbReference type="Pfam" id="PF02625">
    <property type="entry name" value="XdhC_CoxI"/>
    <property type="match status" value="1"/>
</dbReference>
<evidence type="ECO:0000259" key="2">
    <source>
        <dbReference type="Pfam" id="PF13478"/>
    </source>
</evidence>
<dbReference type="PANTHER" id="PTHR30388:SF6">
    <property type="entry name" value="XANTHINE DEHYDROGENASE SUBUNIT A-RELATED"/>
    <property type="match status" value="1"/>
</dbReference>
<accession>A0A1H5XV47</accession>
<evidence type="ECO:0000259" key="1">
    <source>
        <dbReference type="Pfam" id="PF02625"/>
    </source>
</evidence>
<feature type="domain" description="XdhC- CoxI" evidence="1">
    <location>
        <begin position="14"/>
        <end position="78"/>
    </location>
</feature>
<dbReference type="EMBL" id="FNUK01000039">
    <property type="protein sequence ID" value="SEG15649.1"/>
    <property type="molecule type" value="Genomic_DNA"/>
</dbReference>
<dbReference type="InterPro" id="IPR027051">
    <property type="entry name" value="XdhC_Rossmann_dom"/>
</dbReference>
<name>A0A1H5XV47_9CLOT</name>
<feature type="domain" description="XdhC Rossmann" evidence="2">
    <location>
        <begin position="106"/>
        <end position="247"/>
    </location>
</feature>
<dbReference type="AlphaFoldDB" id="A0A1H5XV47"/>
<protein>
    <submittedName>
        <fullName evidence="3">Xanthine dehydrogenase accessory factor</fullName>
    </submittedName>
</protein>
<dbReference type="OrthoDB" id="9773039at2"/>
<organism evidence="3 4">
    <name type="scientific">Caloramator fervidus</name>
    <dbReference type="NCBI Taxonomy" id="29344"/>
    <lineage>
        <taxon>Bacteria</taxon>
        <taxon>Bacillati</taxon>
        <taxon>Bacillota</taxon>
        <taxon>Clostridia</taxon>
        <taxon>Eubacteriales</taxon>
        <taxon>Clostridiaceae</taxon>
        <taxon>Caloramator</taxon>
    </lineage>
</organism>
<dbReference type="RefSeq" id="WP_103896752.1">
    <property type="nucleotide sequence ID" value="NZ_FNUK01000039.1"/>
</dbReference>
<gene>
    <name evidence="3" type="ORF">SAMN05660865_01877</name>
</gene>
<dbReference type="PANTHER" id="PTHR30388">
    <property type="entry name" value="ALDEHYDE OXIDOREDUCTASE MOLYBDENUM COFACTOR ASSEMBLY PROTEIN"/>
    <property type="match status" value="1"/>
</dbReference>
<dbReference type="InterPro" id="IPR003777">
    <property type="entry name" value="XdhC_CoxI"/>
</dbReference>
<keyword evidence="4" id="KW-1185">Reference proteome</keyword>
<proteinExistence type="predicted"/>
<evidence type="ECO:0000313" key="3">
    <source>
        <dbReference type="EMBL" id="SEG15649.1"/>
    </source>
</evidence>
<reference evidence="4" key="1">
    <citation type="submission" date="2016-10" db="EMBL/GenBank/DDBJ databases">
        <authorList>
            <person name="Varghese N."/>
            <person name="Submissions S."/>
        </authorList>
    </citation>
    <scope>NUCLEOTIDE SEQUENCE [LARGE SCALE GENOMIC DNA]</scope>
    <source>
        <strain evidence="4">DSM 5463</strain>
    </source>
</reference>
<dbReference type="Gene3D" id="3.40.50.720">
    <property type="entry name" value="NAD(P)-binding Rossmann-like Domain"/>
    <property type="match status" value="1"/>
</dbReference>
<evidence type="ECO:0000313" key="4">
    <source>
        <dbReference type="Proteomes" id="UP000242850"/>
    </source>
</evidence>
<dbReference type="InterPro" id="IPR052698">
    <property type="entry name" value="MoCofactor_Util/Proc"/>
</dbReference>
<dbReference type="Pfam" id="PF13478">
    <property type="entry name" value="XdhC_C"/>
    <property type="match status" value="1"/>
</dbReference>
<sequence length="265" mass="29434">MEKIIFQEILNGLKENKKMALCIITNTYGSSPGKQGFLMLVYEDGKSIGTVGGGVLEKEVIKDAVCAIKNGENKMSTYSLTESGLKSHCGGKVDVFIKILGNFEKLLIVGGGHIALELYKFAKLLGFYVVIFEDREEYGNKERFPHADEIIIGDIAESLRNYNINQNSYVVIVTRGHEKDEEALKEVIKKDAKYIGMIGSKNKVNHIFNKLKQEGYEDYLKKVYAPIGIKLGGNTPSEIALSIISEIVLIKNGGKLEHCKEKPVL</sequence>
<dbReference type="Proteomes" id="UP000242850">
    <property type="component" value="Unassembled WGS sequence"/>
</dbReference>